<comment type="subunit">
    <text evidence="2">Homodimer.</text>
</comment>
<evidence type="ECO:0000313" key="13">
    <source>
        <dbReference type="Proteomes" id="UP001652621"/>
    </source>
</evidence>
<feature type="domain" description="Aminotransferase class I/classII large" evidence="11">
    <location>
        <begin position="193"/>
        <end position="553"/>
    </location>
</feature>
<organism evidence="12">
    <name type="scientific">Musca domestica</name>
    <name type="common">House fly</name>
    <dbReference type="NCBI Taxonomy" id="7370"/>
    <lineage>
        <taxon>Eukaryota</taxon>
        <taxon>Metazoa</taxon>
        <taxon>Ecdysozoa</taxon>
        <taxon>Arthropoda</taxon>
        <taxon>Hexapoda</taxon>
        <taxon>Insecta</taxon>
        <taxon>Pterygota</taxon>
        <taxon>Neoptera</taxon>
        <taxon>Endopterygota</taxon>
        <taxon>Diptera</taxon>
        <taxon>Brachycera</taxon>
        <taxon>Muscomorpha</taxon>
        <taxon>Muscoidea</taxon>
        <taxon>Muscidae</taxon>
        <taxon>Musca</taxon>
    </lineage>
</organism>
<dbReference type="Pfam" id="PF00155">
    <property type="entry name" value="Aminotran_1_2"/>
    <property type="match status" value="1"/>
</dbReference>
<sequence>MSRLLLSNSNAAIQRATAAAGSAGSNALRAPSTSSPAISNNHISRRWKSLLIHTNKPQQQNKQQRNQLSSFSPAQTSSARCSRVSNNLYVPKYCRALSTSAVDQAKMSGNTSKCLQLENINPNFITMEYAVRGPLVIRAGEIEKELKQGVKKPFDYVIRANIGDCHAMGQKPITFLRQLLNLTFDPELLNSPNYPEDVKARAKTVLEGCQGQSVGSYTDSAGIEVIRRQVADFIAARDGVPCDWHNIFLTAGASPGIKSVLALLRCKVDGKAPGIMVPIPQYPLYSATIAEYGMTKVDYYLEEESGWSLSTAELQRSYDEAKKTCNPRAIVVINPGNPTGQVLTRQNIEEIIRFAHKNKLVILADEVYQDNIYDKDSKFFSFKKVLTEMGSPYSEMELASFMSTSKGYLGECGIRGGYMEIINMCPQVMAMLTKSITASLCGTTAGQVAVSALVNPPKPGEPSYEKYIAEKNGILGALKERAELVHKTLSSFEGYKVNKVQGAMYVFPQVVIPPKAIEAAKAKGLPADVFYASELLESTGICIVAGSGFGQKPGTYHYRSTILPQTDVLKDMMNKFQKFHSEFMQKYK</sequence>
<evidence type="ECO:0000256" key="1">
    <source>
        <dbReference type="ARBA" id="ARBA00001933"/>
    </source>
</evidence>
<dbReference type="VEuPathDB" id="VectorBase:MDOA004076"/>
<dbReference type="Gene3D" id="3.40.640.10">
    <property type="entry name" value="Type I PLP-dependent aspartate aminotransferase-like (Major domain)"/>
    <property type="match status" value="1"/>
</dbReference>
<keyword evidence="13" id="KW-1185">Reference proteome</keyword>
<comment type="cofactor">
    <cofactor evidence="1">
        <name>pyridoxal 5'-phosphate</name>
        <dbReference type="ChEBI" id="CHEBI:597326"/>
    </cofactor>
</comment>
<dbReference type="eggNOG" id="KOG0258">
    <property type="taxonomic scope" value="Eukaryota"/>
</dbReference>
<comment type="similarity">
    <text evidence="7">Belongs to the class-I pyridoxal-phosphate-dependent aminotransferase family. Alanine aminotransferase subfamily.</text>
</comment>
<dbReference type="InterPro" id="IPR015424">
    <property type="entry name" value="PyrdxlP-dep_Trfase"/>
</dbReference>
<dbReference type="KEGG" id="mde:101891106"/>
<dbReference type="Proteomes" id="UP001652621">
    <property type="component" value="Unplaced"/>
</dbReference>
<reference evidence="14" key="2">
    <citation type="submission" date="2025-04" db="UniProtKB">
        <authorList>
            <consortium name="RefSeq"/>
        </authorList>
    </citation>
    <scope>IDENTIFICATION</scope>
    <source>
        <strain evidence="14">Aabys</strain>
    </source>
</reference>
<accession>A0A1I8MEI2</accession>
<dbReference type="CDD" id="cd00609">
    <property type="entry name" value="AAT_like"/>
    <property type="match status" value="1"/>
</dbReference>
<dbReference type="GO" id="GO:0004021">
    <property type="term" value="F:L-alanine:2-oxoglutarate aminotransferase activity"/>
    <property type="evidence" value="ECO:0007669"/>
    <property type="project" value="UniProtKB-EC"/>
</dbReference>
<dbReference type="VEuPathDB" id="VectorBase:MDOMA2_009728"/>
<dbReference type="PANTHER" id="PTHR11751:SF29">
    <property type="entry name" value="ALANINE TRANSAMINASE"/>
    <property type="match status" value="1"/>
</dbReference>
<keyword evidence="5" id="KW-0663">Pyridoxal phosphate</keyword>
<dbReference type="GO" id="GO:0042853">
    <property type="term" value="P:L-alanine catabolic process"/>
    <property type="evidence" value="ECO:0007669"/>
    <property type="project" value="UniProtKB-UniPathway"/>
</dbReference>
<evidence type="ECO:0000313" key="12">
    <source>
        <dbReference type="EnsemblMetazoa" id="MDOA004076-PA"/>
    </source>
</evidence>
<dbReference type="FunFam" id="3.40.640.10:FF:000012">
    <property type="entry name" value="alanine aminotransferase 2"/>
    <property type="match status" value="1"/>
</dbReference>
<evidence type="ECO:0000256" key="10">
    <source>
        <dbReference type="SAM" id="MobiDB-lite"/>
    </source>
</evidence>
<evidence type="ECO:0000256" key="2">
    <source>
        <dbReference type="ARBA" id="ARBA00011738"/>
    </source>
</evidence>
<dbReference type="EC" id="2.6.1.2" evidence="8"/>
<dbReference type="InterPro" id="IPR045088">
    <property type="entry name" value="ALAT1/2-like"/>
</dbReference>
<dbReference type="AlphaFoldDB" id="A0A1I8MEI2"/>
<evidence type="ECO:0000256" key="3">
    <source>
        <dbReference type="ARBA" id="ARBA00022576"/>
    </source>
</evidence>
<dbReference type="OrthoDB" id="1732682at2759"/>
<feature type="compositionally biased region" description="Polar residues" evidence="10">
    <location>
        <begin position="31"/>
        <end position="40"/>
    </location>
</feature>
<dbReference type="RefSeq" id="XP_005181202.1">
    <property type="nucleotide sequence ID" value="XM_005181145.3"/>
</dbReference>
<keyword evidence="3 14" id="KW-0032">Aminotransferase</keyword>
<protein>
    <recommendedName>
        <fullName evidence="8">alanine transaminase</fullName>
        <ecNumber evidence="8">2.6.1.2</ecNumber>
    </recommendedName>
</protein>
<dbReference type="InterPro" id="IPR015421">
    <property type="entry name" value="PyrdxlP-dep_Trfase_major"/>
</dbReference>
<evidence type="ECO:0000256" key="4">
    <source>
        <dbReference type="ARBA" id="ARBA00022679"/>
    </source>
</evidence>
<feature type="compositionally biased region" description="Low complexity" evidence="10">
    <location>
        <begin position="21"/>
        <end position="30"/>
    </location>
</feature>
<dbReference type="STRING" id="7370.A0A1I8MEI2"/>
<evidence type="ECO:0000259" key="11">
    <source>
        <dbReference type="Pfam" id="PF00155"/>
    </source>
</evidence>
<evidence type="ECO:0000256" key="6">
    <source>
        <dbReference type="ARBA" id="ARBA00025708"/>
    </source>
</evidence>
<feature type="region of interest" description="Disordered" evidence="10">
    <location>
        <begin position="21"/>
        <end position="40"/>
    </location>
</feature>
<dbReference type="UniPathway" id="UPA00528">
    <property type="reaction ID" value="UER00586"/>
</dbReference>
<evidence type="ECO:0000313" key="14">
    <source>
        <dbReference type="RefSeq" id="XP_005181202.1"/>
    </source>
</evidence>
<dbReference type="InterPro" id="IPR015422">
    <property type="entry name" value="PyrdxlP-dep_Trfase_small"/>
</dbReference>
<evidence type="ECO:0000256" key="7">
    <source>
        <dbReference type="ARBA" id="ARBA00025785"/>
    </source>
</evidence>
<evidence type="ECO:0000256" key="9">
    <source>
        <dbReference type="ARBA" id="ARBA00047412"/>
    </source>
</evidence>
<comment type="catalytic activity">
    <reaction evidence="9">
        <text>L-alanine + 2-oxoglutarate = pyruvate + L-glutamate</text>
        <dbReference type="Rhea" id="RHEA:19453"/>
        <dbReference type="ChEBI" id="CHEBI:15361"/>
        <dbReference type="ChEBI" id="CHEBI:16810"/>
        <dbReference type="ChEBI" id="CHEBI:29985"/>
        <dbReference type="ChEBI" id="CHEBI:57972"/>
        <dbReference type="EC" id="2.6.1.2"/>
    </reaction>
</comment>
<dbReference type="PANTHER" id="PTHR11751">
    <property type="entry name" value="ALANINE AMINOTRANSFERASE"/>
    <property type="match status" value="1"/>
</dbReference>
<dbReference type="GeneID" id="101891106"/>
<reference evidence="12" key="1">
    <citation type="submission" date="2020-05" db="UniProtKB">
        <authorList>
            <consortium name="EnsemblMetazoa"/>
        </authorList>
    </citation>
    <scope>IDENTIFICATION</scope>
    <source>
        <strain evidence="12">Aabys</strain>
    </source>
</reference>
<comment type="pathway">
    <text evidence="6">Amino-acid degradation; L-alanine degradation via transaminase pathway; pyruvate from L-alanine: step 1/1.</text>
</comment>
<name>A0A1I8MEI2_MUSDO</name>
<gene>
    <name evidence="12" type="primary">101891106</name>
    <name evidence="14" type="synonym">LOC101891106</name>
</gene>
<dbReference type="EnsemblMetazoa" id="MDOA004076-RA">
    <property type="protein sequence ID" value="MDOA004076-PA"/>
    <property type="gene ID" value="MDOA004076"/>
</dbReference>
<dbReference type="SUPFAM" id="SSF53383">
    <property type="entry name" value="PLP-dependent transferases"/>
    <property type="match status" value="1"/>
</dbReference>
<dbReference type="FunFam" id="3.90.1150.10:FF:000010">
    <property type="entry name" value="Alanine aminotransferase 2"/>
    <property type="match status" value="1"/>
</dbReference>
<dbReference type="Gene3D" id="1.10.287.1970">
    <property type="match status" value="1"/>
</dbReference>
<dbReference type="Gene3D" id="3.90.1150.10">
    <property type="entry name" value="Aspartate Aminotransferase, domain 1"/>
    <property type="match status" value="1"/>
</dbReference>
<dbReference type="InterPro" id="IPR004839">
    <property type="entry name" value="Aminotransferase_I/II_large"/>
</dbReference>
<dbReference type="FunFam" id="1.10.287.1970:FF:000001">
    <property type="entry name" value="Alanine aminotransferase 2"/>
    <property type="match status" value="1"/>
</dbReference>
<feature type="compositionally biased region" description="Low complexity" evidence="10">
    <location>
        <begin position="56"/>
        <end position="67"/>
    </location>
</feature>
<evidence type="ECO:0000256" key="8">
    <source>
        <dbReference type="ARBA" id="ARBA00026106"/>
    </source>
</evidence>
<feature type="region of interest" description="Disordered" evidence="10">
    <location>
        <begin position="56"/>
        <end position="76"/>
    </location>
</feature>
<proteinExistence type="inferred from homology"/>
<evidence type="ECO:0000256" key="5">
    <source>
        <dbReference type="ARBA" id="ARBA00022898"/>
    </source>
</evidence>
<dbReference type="GO" id="GO:0030170">
    <property type="term" value="F:pyridoxal phosphate binding"/>
    <property type="evidence" value="ECO:0007669"/>
    <property type="project" value="InterPro"/>
</dbReference>
<keyword evidence="4" id="KW-0808">Transferase</keyword>